<keyword evidence="2" id="KW-0732">Signal</keyword>
<dbReference type="Proteomes" id="UP000887572">
    <property type="component" value="Unplaced"/>
</dbReference>
<accession>A0A914HKQ4</accession>
<dbReference type="WBParaSite" id="Gr19_v10_g2028.t1">
    <property type="protein sequence ID" value="Gr19_v10_g2028.t1"/>
    <property type="gene ID" value="Gr19_v10_g2028"/>
</dbReference>
<protein>
    <submittedName>
        <fullName evidence="4">Uncharacterized protein</fullName>
    </submittedName>
</protein>
<evidence type="ECO:0000313" key="4">
    <source>
        <dbReference type="WBParaSite" id="Gr19_v10_g2028.t1"/>
    </source>
</evidence>
<feature type="chain" id="PRO_5037895391" evidence="2">
    <location>
        <begin position="17"/>
        <end position="155"/>
    </location>
</feature>
<evidence type="ECO:0000313" key="3">
    <source>
        <dbReference type="Proteomes" id="UP000887572"/>
    </source>
</evidence>
<keyword evidence="1" id="KW-1133">Transmembrane helix</keyword>
<proteinExistence type="predicted"/>
<reference evidence="4" key="1">
    <citation type="submission" date="2022-11" db="UniProtKB">
        <authorList>
            <consortium name="WormBaseParasite"/>
        </authorList>
    </citation>
    <scope>IDENTIFICATION</scope>
</reference>
<keyword evidence="1" id="KW-0472">Membrane</keyword>
<keyword evidence="3" id="KW-1185">Reference proteome</keyword>
<feature type="signal peptide" evidence="2">
    <location>
        <begin position="1"/>
        <end position="16"/>
    </location>
</feature>
<evidence type="ECO:0000256" key="1">
    <source>
        <dbReference type="SAM" id="Phobius"/>
    </source>
</evidence>
<dbReference type="AlphaFoldDB" id="A0A914HKQ4"/>
<organism evidence="3 4">
    <name type="scientific">Globodera rostochiensis</name>
    <name type="common">Golden nematode worm</name>
    <name type="synonym">Heterodera rostochiensis</name>
    <dbReference type="NCBI Taxonomy" id="31243"/>
    <lineage>
        <taxon>Eukaryota</taxon>
        <taxon>Metazoa</taxon>
        <taxon>Ecdysozoa</taxon>
        <taxon>Nematoda</taxon>
        <taxon>Chromadorea</taxon>
        <taxon>Rhabditida</taxon>
        <taxon>Tylenchina</taxon>
        <taxon>Tylenchomorpha</taxon>
        <taxon>Tylenchoidea</taxon>
        <taxon>Heteroderidae</taxon>
        <taxon>Heteroderinae</taxon>
        <taxon>Globodera</taxon>
    </lineage>
</organism>
<name>A0A914HKQ4_GLORO</name>
<feature type="transmembrane region" description="Helical" evidence="1">
    <location>
        <begin position="58"/>
        <end position="83"/>
    </location>
</feature>
<sequence>MGLFALLTHFFVILDADRHFSNDNQSSAGAAISSLPATEPPALAPLVPSTKNAEGSNILALLGIGIGVLALAISCGLVFYGFWRKQHSKCNQLSAGAAITSLPATEPPALAPPVPTKNAEGSNRAFSELASDVNFWLFALAKKPEQPPPISSICG</sequence>
<keyword evidence="1" id="KW-0812">Transmembrane</keyword>
<evidence type="ECO:0000256" key="2">
    <source>
        <dbReference type="SAM" id="SignalP"/>
    </source>
</evidence>